<protein>
    <submittedName>
        <fullName evidence="1">Uncharacterized protein</fullName>
    </submittedName>
</protein>
<proteinExistence type="predicted"/>
<organism evidence="1">
    <name type="scientific">Siphoviridae sp. ctLeh52</name>
    <dbReference type="NCBI Taxonomy" id="2827849"/>
    <lineage>
        <taxon>Viruses</taxon>
        <taxon>Duplodnaviria</taxon>
        <taxon>Heunggongvirae</taxon>
        <taxon>Uroviricota</taxon>
        <taxon>Caudoviricetes</taxon>
    </lineage>
</organism>
<dbReference type="EMBL" id="BK032499">
    <property type="protein sequence ID" value="DAF43191.1"/>
    <property type="molecule type" value="Genomic_DNA"/>
</dbReference>
<sequence>MVGGIVFSISGRCKCMDREFTQTIETCGHPFSVAAGKEVEDAFKTVGIAVRAKIERLCSERRYEEAKELEKALITINNADYNH</sequence>
<accession>A0A8S5RXA8</accession>
<evidence type="ECO:0000313" key="1">
    <source>
        <dbReference type="EMBL" id="DAF43191.1"/>
    </source>
</evidence>
<name>A0A8S5RXA8_9CAUD</name>
<reference evidence="1" key="1">
    <citation type="journal article" date="2021" name="Proc. Natl. Acad. Sci. U.S.A.">
        <title>A Catalog of Tens of Thousands of Viruses from Human Metagenomes Reveals Hidden Associations with Chronic Diseases.</title>
        <authorList>
            <person name="Tisza M.J."/>
            <person name="Buck C.B."/>
        </authorList>
    </citation>
    <scope>NUCLEOTIDE SEQUENCE</scope>
    <source>
        <strain evidence="1">CtLeh52</strain>
    </source>
</reference>